<protein>
    <recommendedName>
        <fullName evidence="3">DUF4435 domain-containing protein</fullName>
    </recommendedName>
</protein>
<proteinExistence type="predicted"/>
<reference evidence="1 2" key="1">
    <citation type="submission" date="2021-01" db="EMBL/GenBank/DDBJ databases">
        <title>Whole genome shotgun sequence of Actinoplanes deccanensis NBRC 13994.</title>
        <authorList>
            <person name="Komaki H."/>
            <person name="Tamura T."/>
        </authorList>
    </citation>
    <scope>NUCLEOTIDE SEQUENCE [LARGE SCALE GENOMIC DNA]</scope>
    <source>
        <strain evidence="1 2">NBRC 13994</strain>
    </source>
</reference>
<accession>A0ABQ3YFI1</accession>
<keyword evidence="2" id="KW-1185">Reference proteome</keyword>
<comment type="caution">
    <text evidence="1">The sequence shown here is derived from an EMBL/GenBank/DDBJ whole genome shotgun (WGS) entry which is preliminary data.</text>
</comment>
<gene>
    <name evidence="1" type="ORF">Ade02nite_74050</name>
</gene>
<dbReference type="Proteomes" id="UP000609879">
    <property type="component" value="Unassembled WGS sequence"/>
</dbReference>
<evidence type="ECO:0008006" key="3">
    <source>
        <dbReference type="Google" id="ProtNLM"/>
    </source>
</evidence>
<evidence type="ECO:0000313" key="1">
    <source>
        <dbReference type="EMBL" id="GID78764.1"/>
    </source>
</evidence>
<name>A0ABQ3YFI1_9ACTN</name>
<evidence type="ECO:0000313" key="2">
    <source>
        <dbReference type="Proteomes" id="UP000609879"/>
    </source>
</evidence>
<sequence>MQGNLTGDDLYALLVLMRTSDSRAFLILEGESDVSALNGHINFDECQPIPGYGKPAVLKAMRIVEQQNMRSVAALVDRDWAGFLEEISQIQSVFYTDGFDLDSTIMAMKSVRDRVIINFSNAQRMSAYLERTNISDVIDVVVASAIVVSAVRYLCETGKIVGSAKDFPIDVVMNLDGGGVDELRTLELAMRKAGQTSPRAELALKDLSDVLNGLPAKVECCNGHDLARGLAQLMHKRLGSSALGGDLVERAMRSALGCHDLQSTQLFADLLNWGLTENRNIWTCPRQRTAAP</sequence>
<dbReference type="EMBL" id="BOMI01000149">
    <property type="protein sequence ID" value="GID78764.1"/>
    <property type="molecule type" value="Genomic_DNA"/>
</dbReference>
<organism evidence="1 2">
    <name type="scientific">Paractinoplanes deccanensis</name>
    <dbReference type="NCBI Taxonomy" id="113561"/>
    <lineage>
        <taxon>Bacteria</taxon>
        <taxon>Bacillati</taxon>
        <taxon>Actinomycetota</taxon>
        <taxon>Actinomycetes</taxon>
        <taxon>Micromonosporales</taxon>
        <taxon>Micromonosporaceae</taxon>
        <taxon>Paractinoplanes</taxon>
    </lineage>
</organism>